<proteinExistence type="predicted"/>
<dbReference type="EMBL" id="KP982897">
    <property type="protein sequence ID" value="AKJ25941.1"/>
    <property type="molecule type" value="Genomic_DNA"/>
</dbReference>
<accession>A0A141BGQ6</accession>
<feature type="signal peptide" evidence="4">
    <location>
        <begin position="1"/>
        <end position="17"/>
    </location>
</feature>
<comment type="subcellular location">
    <subcellularLocation>
        <location evidence="1">Secreted</location>
    </subcellularLocation>
</comment>
<protein>
    <submittedName>
        <fullName evidence="6">C1q domain containing protein 3</fullName>
    </submittedName>
</protein>
<dbReference type="GO" id="GO:0005576">
    <property type="term" value="C:extracellular region"/>
    <property type="evidence" value="ECO:0007669"/>
    <property type="project" value="UniProtKB-SubCell"/>
</dbReference>
<organism evidence="6">
    <name type="scientific">Haliotis discus discus</name>
    <name type="common">disc abalone</name>
    <dbReference type="NCBI Taxonomy" id="91233"/>
    <lineage>
        <taxon>Eukaryota</taxon>
        <taxon>Metazoa</taxon>
        <taxon>Spiralia</taxon>
        <taxon>Lophotrochozoa</taxon>
        <taxon>Mollusca</taxon>
        <taxon>Gastropoda</taxon>
        <taxon>Vetigastropoda</taxon>
        <taxon>Lepetellida</taxon>
        <taxon>Haliotoidea</taxon>
        <taxon>Haliotidae</taxon>
        <taxon>Haliotis</taxon>
    </lineage>
</organism>
<dbReference type="PANTHER" id="PTHR22923">
    <property type="entry name" value="CEREBELLIN-RELATED"/>
    <property type="match status" value="1"/>
</dbReference>
<dbReference type="InterPro" id="IPR008983">
    <property type="entry name" value="Tumour_necrosis_fac-like_dom"/>
</dbReference>
<dbReference type="InterPro" id="IPR001073">
    <property type="entry name" value="C1q_dom"/>
</dbReference>
<sequence length="219" mass="24054">MAVQVYVVAALMASASALIVPMKKPDGTVDLESVHTHILLLEQKFAILAKASEVETLKSKVRTLKSETRRQIQAVNATVVETRSAVQEANVYSKSNVAFEVSNEKVGHTVQAYQIFKFDAVTLNNGGGYHAPTGVFEAPVSGTYLFWANISPKAHIHVILYKEGTQIAVAFASDSTSLTYATEVKKGEKVWFQSFKYASEIWHVRHSTYGGALIHEHSV</sequence>
<feature type="chain" id="PRO_5007491871" evidence="4">
    <location>
        <begin position="18"/>
        <end position="219"/>
    </location>
</feature>
<evidence type="ECO:0000256" key="3">
    <source>
        <dbReference type="ARBA" id="ARBA00022729"/>
    </source>
</evidence>
<dbReference type="Pfam" id="PF00386">
    <property type="entry name" value="C1q"/>
    <property type="match status" value="1"/>
</dbReference>
<name>A0A141BGQ6_HALDI</name>
<feature type="domain" description="C1q" evidence="5">
    <location>
        <begin position="92"/>
        <end position="219"/>
    </location>
</feature>
<dbReference type="Gene3D" id="2.60.120.40">
    <property type="match status" value="1"/>
</dbReference>
<dbReference type="PANTHER" id="PTHR22923:SF116">
    <property type="entry name" value="C1Q DOMAIN-CONTAINING PROTEIN"/>
    <property type="match status" value="1"/>
</dbReference>
<dbReference type="SMART" id="SM00110">
    <property type="entry name" value="C1Q"/>
    <property type="match status" value="1"/>
</dbReference>
<dbReference type="AlphaFoldDB" id="A0A141BGQ6"/>
<evidence type="ECO:0000256" key="1">
    <source>
        <dbReference type="ARBA" id="ARBA00004613"/>
    </source>
</evidence>
<evidence type="ECO:0000259" key="5">
    <source>
        <dbReference type="PROSITE" id="PS50871"/>
    </source>
</evidence>
<evidence type="ECO:0000256" key="2">
    <source>
        <dbReference type="ARBA" id="ARBA00022525"/>
    </source>
</evidence>
<dbReference type="PROSITE" id="PS50871">
    <property type="entry name" value="C1Q"/>
    <property type="match status" value="1"/>
</dbReference>
<reference evidence="6" key="1">
    <citation type="submission" date="2015-03" db="EMBL/GenBank/DDBJ databases">
        <title>Molecular characterization and expression analysis of C1q domain containing protein 3.</title>
        <authorList>
            <person name="Bathige S.D.N.K."/>
            <person name="Umasuthan N."/>
            <person name="Jayasinghe J.D.H.E."/>
            <person name="Godahewa G.I."/>
            <person name="Lee J."/>
        </authorList>
    </citation>
    <scope>NUCLEOTIDE SEQUENCE</scope>
</reference>
<evidence type="ECO:0000256" key="4">
    <source>
        <dbReference type="SAM" id="SignalP"/>
    </source>
</evidence>
<dbReference type="InterPro" id="IPR050822">
    <property type="entry name" value="Cerebellin_Synaptic_Org"/>
</dbReference>
<keyword evidence="2" id="KW-0964">Secreted</keyword>
<evidence type="ECO:0000313" key="6">
    <source>
        <dbReference type="EMBL" id="AKJ25941.1"/>
    </source>
</evidence>
<keyword evidence="3 4" id="KW-0732">Signal</keyword>
<dbReference type="SUPFAM" id="SSF49842">
    <property type="entry name" value="TNF-like"/>
    <property type="match status" value="1"/>
</dbReference>